<protein>
    <submittedName>
        <fullName evidence="1">Uncharacterized protein</fullName>
    </submittedName>
</protein>
<accession>A0A8H7PQC2</accession>
<evidence type="ECO:0000313" key="2">
    <source>
        <dbReference type="Proteomes" id="UP000612746"/>
    </source>
</evidence>
<dbReference type="AlphaFoldDB" id="A0A8H7PQC2"/>
<proteinExistence type="predicted"/>
<dbReference type="EMBL" id="JAEPRA010000011">
    <property type="protein sequence ID" value="KAG2178514.1"/>
    <property type="molecule type" value="Genomic_DNA"/>
</dbReference>
<dbReference type="Proteomes" id="UP000612746">
    <property type="component" value="Unassembled WGS sequence"/>
</dbReference>
<reference evidence="1" key="1">
    <citation type="submission" date="2020-12" db="EMBL/GenBank/DDBJ databases">
        <title>Metabolic potential, ecology and presence of endohyphal bacteria is reflected in genomic diversity of Mucoromycotina.</title>
        <authorList>
            <person name="Muszewska A."/>
            <person name="Okrasinska A."/>
            <person name="Steczkiewicz K."/>
            <person name="Drgas O."/>
            <person name="Orlowska M."/>
            <person name="Perlinska-Lenart U."/>
            <person name="Aleksandrzak-Piekarczyk T."/>
            <person name="Szatraj K."/>
            <person name="Zielenkiewicz U."/>
            <person name="Pilsyk S."/>
            <person name="Malc E."/>
            <person name="Mieczkowski P."/>
            <person name="Kruszewska J.S."/>
            <person name="Biernat P."/>
            <person name="Pawlowska J."/>
        </authorList>
    </citation>
    <scope>NUCLEOTIDE SEQUENCE</scope>
    <source>
        <strain evidence="1">WA0000051536</strain>
    </source>
</reference>
<name>A0A8H7PQC2_9FUNG</name>
<comment type="caution">
    <text evidence="1">The sequence shown here is derived from an EMBL/GenBank/DDBJ whole genome shotgun (WGS) entry which is preliminary data.</text>
</comment>
<keyword evidence="2" id="KW-1185">Reference proteome</keyword>
<sequence length="125" mass="14416">MHHTVYLIMPVFNIIEFRDTSAFQSARPRIVFRRLSSGREDHRCKYHTANASSSKEEAQRRADAALSIFHDTQLLLSKGVSEELDSPLKRVVGMGYAHLVTFPDHFYGFAMDEDKIYGTKRRIEP</sequence>
<gene>
    <name evidence="1" type="ORF">INT44_001666</name>
</gene>
<evidence type="ECO:0000313" key="1">
    <source>
        <dbReference type="EMBL" id="KAG2178514.1"/>
    </source>
</evidence>
<organism evidence="1 2">
    <name type="scientific">Umbelopsis vinacea</name>
    <dbReference type="NCBI Taxonomy" id="44442"/>
    <lineage>
        <taxon>Eukaryota</taxon>
        <taxon>Fungi</taxon>
        <taxon>Fungi incertae sedis</taxon>
        <taxon>Mucoromycota</taxon>
        <taxon>Mucoromycotina</taxon>
        <taxon>Umbelopsidomycetes</taxon>
        <taxon>Umbelopsidales</taxon>
        <taxon>Umbelopsidaceae</taxon>
        <taxon>Umbelopsis</taxon>
    </lineage>
</organism>